<dbReference type="Proteomes" id="UP000585474">
    <property type="component" value="Unassembled WGS sequence"/>
</dbReference>
<evidence type="ECO:0000313" key="2">
    <source>
        <dbReference type="EMBL" id="GFZ19633.1"/>
    </source>
</evidence>
<keyword evidence="3" id="KW-1185">Reference proteome</keyword>
<dbReference type="OrthoDB" id="1750920at2759"/>
<feature type="region of interest" description="Disordered" evidence="1">
    <location>
        <begin position="73"/>
        <end position="97"/>
    </location>
</feature>
<feature type="region of interest" description="Disordered" evidence="1">
    <location>
        <begin position="105"/>
        <end position="124"/>
    </location>
</feature>
<comment type="caution">
    <text evidence="2">The sequence shown here is derived from an EMBL/GenBank/DDBJ whole genome shotgun (WGS) entry which is preliminary data.</text>
</comment>
<protein>
    <submittedName>
        <fullName evidence="2">Uncharacterized protein</fullName>
    </submittedName>
</protein>
<evidence type="ECO:0000313" key="3">
    <source>
        <dbReference type="Proteomes" id="UP000585474"/>
    </source>
</evidence>
<reference evidence="2 3" key="1">
    <citation type="submission" date="2019-07" db="EMBL/GenBank/DDBJ databases">
        <title>De Novo Assembly of kiwifruit Actinidia rufa.</title>
        <authorList>
            <person name="Sugita-Konishi S."/>
            <person name="Sato K."/>
            <person name="Mori E."/>
            <person name="Abe Y."/>
            <person name="Kisaki G."/>
            <person name="Hamano K."/>
            <person name="Suezawa K."/>
            <person name="Otani M."/>
            <person name="Fukuda T."/>
            <person name="Manabe T."/>
            <person name="Gomi K."/>
            <person name="Tabuchi M."/>
            <person name="Akimitsu K."/>
            <person name="Kataoka I."/>
        </authorList>
    </citation>
    <scope>NUCLEOTIDE SEQUENCE [LARGE SCALE GENOMIC DNA]</scope>
    <source>
        <strain evidence="3">cv. Fuchu</strain>
    </source>
</reference>
<accession>A0A7J0H946</accession>
<proteinExistence type="predicted"/>
<feature type="compositionally biased region" description="Polar residues" evidence="1">
    <location>
        <begin position="105"/>
        <end position="116"/>
    </location>
</feature>
<organism evidence="2 3">
    <name type="scientific">Actinidia rufa</name>
    <dbReference type="NCBI Taxonomy" id="165716"/>
    <lineage>
        <taxon>Eukaryota</taxon>
        <taxon>Viridiplantae</taxon>
        <taxon>Streptophyta</taxon>
        <taxon>Embryophyta</taxon>
        <taxon>Tracheophyta</taxon>
        <taxon>Spermatophyta</taxon>
        <taxon>Magnoliopsida</taxon>
        <taxon>eudicotyledons</taxon>
        <taxon>Gunneridae</taxon>
        <taxon>Pentapetalae</taxon>
        <taxon>asterids</taxon>
        <taxon>Ericales</taxon>
        <taxon>Actinidiaceae</taxon>
        <taxon>Actinidia</taxon>
    </lineage>
</organism>
<feature type="region of interest" description="Disordered" evidence="1">
    <location>
        <begin position="1"/>
        <end position="30"/>
    </location>
</feature>
<dbReference type="AlphaFoldDB" id="A0A7J0H946"/>
<gene>
    <name evidence="2" type="ORF">Acr_28g0003380</name>
</gene>
<name>A0A7J0H946_9ERIC</name>
<dbReference type="EMBL" id="BJWL01000028">
    <property type="protein sequence ID" value="GFZ19633.1"/>
    <property type="molecule type" value="Genomic_DNA"/>
</dbReference>
<sequence>MADEVNQLPSSPRENPPSPEASHVATPVPIERETNIMTQDGLDLLRESYSFPLSVQIRLPEEDKFIASTRLSEVGKKPSRGISQQHQGMEEENSFSSREITGVSLGNVQGCHSSKGSEVMGHPR</sequence>
<evidence type="ECO:0000256" key="1">
    <source>
        <dbReference type="SAM" id="MobiDB-lite"/>
    </source>
</evidence>